<evidence type="ECO:0000256" key="2">
    <source>
        <dbReference type="ARBA" id="ARBA00022840"/>
    </source>
</evidence>
<dbReference type="PANTHER" id="PTHR20953">
    <property type="entry name" value="KINASE-RELATED"/>
    <property type="match status" value="1"/>
</dbReference>
<dbReference type="InterPro" id="IPR014217">
    <property type="entry name" value="Spore_III_AA"/>
</dbReference>
<dbReference type="SUPFAM" id="SSF52540">
    <property type="entry name" value="P-loop containing nucleoside triphosphate hydrolases"/>
    <property type="match status" value="1"/>
</dbReference>
<sequence>MNNLEQILNKLPDNIRGPVMDLPETILNNLEEIRIKAENDIRVLAKNQEIVVALKKNALVTRDDLDTILNNLLNYSYYAYEEELAKGYITIEGGHRVGVCGRAVLDKGKVCLIKEISSLNIRRSREIIGVADRVIPHILDKDTGRLANTLIVSPPKCGKTTLLRDIVRVLSYKGYKVGLCDERSEIAGSYLGKPSYDLGPRTDVLDACPKAEGMTMLIRAMSPDVVVTDEIGRTEDIAAIETAICAGVNILTTIHGKSYDDVIASNIGPLAAKGVFSRLVFLTNDPRTGTIEEVLHA</sequence>
<protein>
    <submittedName>
        <fullName evidence="4">Stage III sporulation protein AA</fullName>
    </submittedName>
</protein>
<name>A0ABT1RL33_9FIRM</name>
<dbReference type="Proteomes" id="UP001524502">
    <property type="component" value="Unassembled WGS sequence"/>
</dbReference>
<feature type="domain" description="AAA+ ATPase" evidence="3">
    <location>
        <begin position="145"/>
        <end position="286"/>
    </location>
</feature>
<dbReference type="EMBL" id="JANFXK010000003">
    <property type="protein sequence ID" value="MCQ4635894.1"/>
    <property type="molecule type" value="Genomic_DNA"/>
</dbReference>
<dbReference type="InterPro" id="IPR003593">
    <property type="entry name" value="AAA+_ATPase"/>
</dbReference>
<keyword evidence="2" id="KW-0067">ATP-binding</keyword>
<dbReference type="NCBIfam" id="TIGR02858">
    <property type="entry name" value="spore_III_AA"/>
    <property type="match status" value="1"/>
</dbReference>
<evidence type="ECO:0000313" key="5">
    <source>
        <dbReference type="Proteomes" id="UP001524502"/>
    </source>
</evidence>
<organism evidence="4 5">
    <name type="scientific">Anaerovorax odorimutans</name>
    <dbReference type="NCBI Taxonomy" id="109327"/>
    <lineage>
        <taxon>Bacteria</taxon>
        <taxon>Bacillati</taxon>
        <taxon>Bacillota</taxon>
        <taxon>Clostridia</taxon>
        <taxon>Peptostreptococcales</taxon>
        <taxon>Anaerovoracaceae</taxon>
        <taxon>Anaerovorax</taxon>
    </lineage>
</organism>
<keyword evidence="1" id="KW-0547">Nucleotide-binding</keyword>
<dbReference type="SMART" id="SM00382">
    <property type="entry name" value="AAA"/>
    <property type="match status" value="1"/>
</dbReference>
<dbReference type="Pfam" id="PF19568">
    <property type="entry name" value="Spore_III_AA"/>
    <property type="match status" value="1"/>
</dbReference>
<comment type="caution">
    <text evidence="4">The sequence shown here is derived from an EMBL/GenBank/DDBJ whole genome shotgun (WGS) entry which is preliminary data.</text>
</comment>
<dbReference type="InterPro" id="IPR045735">
    <property type="entry name" value="Spore_III_AA_AAA+_ATPase"/>
</dbReference>
<dbReference type="Gene3D" id="3.40.50.300">
    <property type="entry name" value="P-loop containing nucleotide triphosphate hydrolases"/>
    <property type="match status" value="1"/>
</dbReference>
<accession>A0ABT1RL33</accession>
<gene>
    <name evidence="4" type="primary">spoIIIAA</name>
    <name evidence="4" type="ORF">NE619_04065</name>
</gene>
<evidence type="ECO:0000313" key="4">
    <source>
        <dbReference type="EMBL" id="MCQ4635894.1"/>
    </source>
</evidence>
<proteinExistence type="predicted"/>
<keyword evidence="5" id="KW-1185">Reference proteome</keyword>
<dbReference type="PANTHER" id="PTHR20953:SF3">
    <property type="entry name" value="P-LOOP CONTAINING NUCLEOSIDE TRIPHOSPHATE HYDROLASES SUPERFAMILY PROTEIN"/>
    <property type="match status" value="1"/>
</dbReference>
<evidence type="ECO:0000256" key="1">
    <source>
        <dbReference type="ARBA" id="ARBA00022741"/>
    </source>
</evidence>
<dbReference type="RefSeq" id="WP_256131080.1">
    <property type="nucleotide sequence ID" value="NZ_JANFXK010000003.1"/>
</dbReference>
<dbReference type="InterPro" id="IPR027417">
    <property type="entry name" value="P-loop_NTPase"/>
</dbReference>
<evidence type="ECO:0000259" key="3">
    <source>
        <dbReference type="SMART" id="SM00382"/>
    </source>
</evidence>
<reference evidence="4 5" key="1">
    <citation type="submission" date="2022-06" db="EMBL/GenBank/DDBJ databases">
        <title>Isolation of gut microbiota from human fecal samples.</title>
        <authorList>
            <person name="Pamer E.G."/>
            <person name="Barat B."/>
            <person name="Waligurski E."/>
            <person name="Medina S."/>
            <person name="Paddock L."/>
            <person name="Mostad J."/>
        </authorList>
    </citation>
    <scope>NUCLEOTIDE SEQUENCE [LARGE SCALE GENOMIC DNA]</scope>
    <source>
        <strain evidence="4 5">SL.3.17</strain>
    </source>
</reference>